<dbReference type="Pfam" id="PF01850">
    <property type="entry name" value="PIN"/>
    <property type="match status" value="1"/>
</dbReference>
<evidence type="ECO:0000259" key="1">
    <source>
        <dbReference type="Pfam" id="PF01850"/>
    </source>
</evidence>
<proteinExistence type="predicted"/>
<evidence type="ECO:0000313" key="2">
    <source>
        <dbReference type="EMBL" id="QTQ11715.1"/>
    </source>
</evidence>
<dbReference type="EMBL" id="CP054257">
    <property type="protein sequence ID" value="QTQ11715.1"/>
    <property type="molecule type" value="Genomic_DNA"/>
</dbReference>
<dbReference type="PANTHER" id="PTHR36173:SF2">
    <property type="entry name" value="RIBONUCLEASE VAPC16"/>
    <property type="match status" value="1"/>
</dbReference>
<reference evidence="2" key="1">
    <citation type="submission" date="2020-05" db="EMBL/GenBank/DDBJ databases">
        <authorList>
            <person name="Zeng H."/>
            <person name="Chan Y.K."/>
            <person name="Watt R.M."/>
        </authorList>
    </citation>
    <scope>NUCLEOTIDE SEQUENCE</scope>
    <source>
        <strain evidence="2">ATCC 700773</strain>
    </source>
</reference>
<dbReference type="Gene3D" id="3.40.50.1010">
    <property type="entry name" value="5'-nuclease"/>
    <property type="match status" value="1"/>
</dbReference>
<dbReference type="RefSeq" id="WP_210118510.1">
    <property type="nucleotide sequence ID" value="NZ_CP054257.1"/>
</dbReference>
<feature type="domain" description="PIN" evidence="1">
    <location>
        <begin position="3"/>
        <end position="117"/>
    </location>
</feature>
<protein>
    <submittedName>
        <fullName evidence="2">Type II toxin-antitoxin system VapC family toxin</fullName>
    </submittedName>
</protein>
<sequence>MKYLLDTHTILWYLFGDSRLSQSARRIIESHICFYSYASFWEISIKQSKKKLEIEHTVFEIDEMCRTAGFRKLPITLDDFNKVKNLPFQENIKHNDPFDRILIAQAIENDLTIVTTDFEEVERESERAWKYRLNMVQKNWRRHTGQHVHGTGEHVLLQLRPPRKRTACNRQ</sequence>
<dbReference type="CDD" id="cd09872">
    <property type="entry name" value="PIN_Sll0205-like"/>
    <property type="match status" value="1"/>
</dbReference>
<dbReference type="InterPro" id="IPR052919">
    <property type="entry name" value="TA_system_RNase"/>
</dbReference>
<dbReference type="SUPFAM" id="SSF88723">
    <property type="entry name" value="PIN domain-like"/>
    <property type="match status" value="1"/>
</dbReference>
<dbReference type="InterPro" id="IPR029060">
    <property type="entry name" value="PIN-like_dom_sf"/>
</dbReference>
<dbReference type="Proteomes" id="UP000671995">
    <property type="component" value="Chromosome"/>
</dbReference>
<evidence type="ECO:0000313" key="3">
    <source>
        <dbReference type="Proteomes" id="UP000671995"/>
    </source>
</evidence>
<dbReference type="PANTHER" id="PTHR36173">
    <property type="entry name" value="RIBONUCLEASE VAPC16-RELATED"/>
    <property type="match status" value="1"/>
</dbReference>
<dbReference type="InterPro" id="IPR041705">
    <property type="entry name" value="PIN_Sll0205"/>
</dbReference>
<organism evidence="2 3">
    <name type="scientific">Treponema parvum</name>
    <dbReference type="NCBI Taxonomy" id="138851"/>
    <lineage>
        <taxon>Bacteria</taxon>
        <taxon>Pseudomonadati</taxon>
        <taxon>Spirochaetota</taxon>
        <taxon>Spirochaetia</taxon>
        <taxon>Spirochaetales</taxon>
        <taxon>Treponemataceae</taxon>
        <taxon>Treponema</taxon>
    </lineage>
</organism>
<reference evidence="2" key="2">
    <citation type="journal article" date="2021" name="Microbiol. Resour. Announc.">
        <title>Complete Genome Sequences of Three Human Oral Treponema parvum Isolates.</title>
        <authorList>
            <person name="Zeng H."/>
            <person name="Watt R.M."/>
        </authorList>
    </citation>
    <scope>NUCLEOTIDE SEQUENCE</scope>
    <source>
        <strain evidence="2">ATCC 700773</strain>
    </source>
</reference>
<gene>
    <name evidence="2" type="ORF">HRI96_05580</name>
</gene>
<accession>A0A975ICA8</accession>
<name>A0A975ICA8_9SPIR</name>
<dbReference type="AlphaFoldDB" id="A0A975ICA8"/>
<dbReference type="InterPro" id="IPR002716">
    <property type="entry name" value="PIN_dom"/>
</dbReference>